<comment type="caution">
    <text evidence="2">The sequence shown here is derived from an EMBL/GenBank/DDBJ whole genome shotgun (WGS) entry which is preliminary data.</text>
</comment>
<evidence type="ECO:0000313" key="2">
    <source>
        <dbReference type="EMBL" id="CAF0829701.1"/>
    </source>
</evidence>
<accession>A0A813UXK0</accession>
<sequence length="275" mass="32135">MAEVYVGACASRVNSGFNARWFEQGNTTDLELAAIIAFKAKFPNAQNKACLFHFAQALMRRFTAANFLKKEYEEPIVNTWFRRLFCLSLVPIDHITDEWTKILNEKPIFDQDDKNNKLDEFLEYFVNTYFEGQLEMDLWNHFDTEGPRTNNDIEGYNLKLKNHVSRAHPDIYKSIEVFQVQETTSFVKYKHALDGKPAPPRRKFNIGRDNEIKFYKKLFIEGNIGIDVYVSHLLLLFSFLKNKKKNQDPNVSDSSDDDEFENAIKSDSEDEEEEL</sequence>
<dbReference type="OrthoDB" id="6123510at2759"/>
<protein>
    <recommendedName>
        <fullName evidence="4">MULE transposase domain-containing protein</fullName>
    </recommendedName>
</protein>
<evidence type="ECO:0000256" key="1">
    <source>
        <dbReference type="SAM" id="MobiDB-lite"/>
    </source>
</evidence>
<dbReference type="AlphaFoldDB" id="A0A813UXK0"/>
<keyword evidence="3" id="KW-1185">Reference proteome</keyword>
<gene>
    <name evidence="2" type="ORF">OXX778_LOCUS7899</name>
</gene>
<dbReference type="Proteomes" id="UP000663879">
    <property type="component" value="Unassembled WGS sequence"/>
</dbReference>
<dbReference type="EMBL" id="CAJNOC010001044">
    <property type="protein sequence ID" value="CAF0829701.1"/>
    <property type="molecule type" value="Genomic_DNA"/>
</dbReference>
<organism evidence="2 3">
    <name type="scientific">Brachionus calyciflorus</name>
    <dbReference type="NCBI Taxonomy" id="104777"/>
    <lineage>
        <taxon>Eukaryota</taxon>
        <taxon>Metazoa</taxon>
        <taxon>Spiralia</taxon>
        <taxon>Gnathifera</taxon>
        <taxon>Rotifera</taxon>
        <taxon>Eurotatoria</taxon>
        <taxon>Monogononta</taxon>
        <taxon>Pseudotrocha</taxon>
        <taxon>Ploima</taxon>
        <taxon>Brachionidae</taxon>
        <taxon>Brachionus</taxon>
    </lineage>
</organism>
<name>A0A813UXK0_9BILA</name>
<reference evidence="2" key="1">
    <citation type="submission" date="2021-02" db="EMBL/GenBank/DDBJ databases">
        <authorList>
            <person name="Nowell W R."/>
        </authorList>
    </citation>
    <scope>NUCLEOTIDE SEQUENCE</scope>
    <source>
        <strain evidence="2">Ploen Becks lab</strain>
    </source>
</reference>
<feature type="region of interest" description="Disordered" evidence="1">
    <location>
        <begin position="245"/>
        <end position="275"/>
    </location>
</feature>
<evidence type="ECO:0000313" key="3">
    <source>
        <dbReference type="Proteomes" id="UP000663879"/>
    </source>
</evidence>
<proteinExistence type="predicted"/>
<evidence type="ECO:0008006" key="4">
    <source>
        <dbReference type="Google" id="ProtNLM"/>
    </source>
</evidence>